<accession>A0A1Y4MMM1</accession>
<reference evidence="2" key="1">
    <citation type="submission" date="2017-04" db="EMBL/GenBank/DDBJ databases">
        <title>Function of individual gut microbiota members based on whole genome sequencing of pure cultures obtained from chicken caecum.</title>
        <authorList>
            <person name="Medvecky M."/>
            <person name="Cejkova D."/>
            <person name="Polansky O."/>
            <person name="Karasova D."/>
            <person name="Kubasova T."/>
            <person name="Cizek A."/>
            <person name="Rychlik I."/>
        </authorList>
    </citation>
    <scope>NUCLEOTIDE SEQUENCE [LARGE SCALE GENOMIC DNA]</scope>
    <source>
        <strain evidence="2">An175</strain>
    </source>
</reference>
<gene>
    <name evidence="1" type="ORF">B5F11_09740</name>
</gene>
<dbReference type="Proteomes" id="UP000196386">
    <property type="component" value="Unassembled WGS sequence"/>
</dbReference>
<protein>
    <submittedName>
        <fullName evidence="1">Uncharacterized protein</fullName>
    </submittedName>
</protein>
<dbReference type="EMBL" id="NFKP01000010">
    <property type="protein sequence ID" value="OUP69359.1"/>
    <property type="molecule type" value="Genomic_DNA"/>
</dbReference>
<dbReference type="RefSeq" id="WP_087416186.1">
    <property type="nucleotide sequence ID" value="NZ_NFKP01000010.1"/>
</dbReference>
<evidence type="ECO:0000313" key="1">
    <source>
        <dbReference type="EMBL" id="OUP69359.1"/>
    </source>
</evidence>
<sequence>MEAKNENILIYYSQSGYQDLARHPEDLEKTPRCYVCGAEVDKEGELCHRCPVLKLLYGSFSHFEKAKDDFWDYCPECGHEDLSVMALTPEKLLLQCGDCGGIFVIPFTVEDLKYDIARVINIILNGD</sequence>
<proteinExistence type="predicted"/>
<organism evidence="1 2">
    <name type="scientific">Anaerotruncus colihominis</name>
    <dbReference type="NCBI Taxonomy" id="169435"/>
    <lineage>
        <taxon>Bacteria</taxon>
        <taxon>Bacillati</taxon>
        <taxon>Bacillota</taxon>
        <taxon>Clostridia</taxon>
        <taxon>Eubacteriales</taxon>
        <taxon>Oscillospiraceae</taxon>
        <taxon>Anaerotruncus</taxon>
    </lineage>
</organism>
<comment type="caution">
    <text evidence="1">The sequence shown here is derived from an EMBL/GenBank/DDBJ whole genome shotgun (WGS) entry which is preliminary data.</text>
</comment>
<evidence type="ECO:0000313" key="2">
    <source>
        <dbReference type="Proteomes" id="UP000196386"/>
    </source>
</evidence>
<dbReference type="AlphaFoldDB" id="A0A1Y4MMM1"/>
<name>A0A1Y4MMM1_9FIRM</name>